<feature type="transmembrane region" description="Helical" evidence="5">
    <location>
        <begin position="111"/>
        <end position="133"/>
    </location>
</feature>
<protein>
    <submittedName>
        <fullName evidence="6">UbiA prenyltransferase</fullName>
    </submittedName>
</protein>
<evidence type="ECO:0000313" key="7">
    <source>
        <dbReference type="Proteomes" id="UP000218615"/>
    </source>
</evidence>
<feature type="transmembrane region" description="Helical" evidence="5">
    <location>
        <begin position="15"/>
        <end position="32"/>
    </location>
</feature>
<feature type="transmembrane region" description="Helical" evidence="5">
    <location>
        <begin position="53"/>
        <end position="74"/>
    </location>
</feature>
<dbReference type="GO" id="GO:0016765">
    <property type="term" value="F:transferase activity, transferring alkyl or aryl (other than methyl) groups"/>
    <property type="evidence" value="ECO:0007669"/>
    <property type="project" value="InterPro"/>
</dbReference>
<accession>A0A284VNV1</accession>
<reference evidence="7" key="1">
    <citation type="submission" date="2017-06" db="EMBL/GenBank/DDBJ databases">
        <authorList>
            <person name="Cremers G."/>
        </authorList>
    </citation>
    <scope>NUCLEOTIDE SEQUENCE [LARGE SCALE GENOMIC DNA]</scope>
</reference>
<keyword evidence="4 5" id="KW-0472">Membrane</keyword>
<evidence type="ECO:0000256" key="2">
    <source>
        <dbReference type="ARBA" id="ARBA00022692"/>
    </source>
</evidence>
<evidence type="ECO:0000256" key="5">
    <source>
        <dbReference type="SAM" id="Phobius"/>
    </source>
</evidence>
<keyword evidence="2 5" id="KW-0812">Transmembrane</keyword>
<evidence type="ECO:0000256" key="3">
    <source>
        <dbReference type="ARBA" id="ARBA00022989"/>
    </source>
</evidence>
<evidence type="ECO:0000313" key="6">
    <source>
        <dbReference type="EMBL" id="SNQ60966.1"/>
    </source>
</evidence>
<evidence type="ECO:0000256" key="1">
    <source>
        <dbReference type="ARBA" id="ARBA00004651"/>
    </source>
</evidence>
<keyword evidence="7" id="KW-1185">Reference proteome</keyword>
<sequence length="260" mass="29209">MVYISCVLQHIKCSLSLLAIMFLATFSVYNINRKTDEKEDAINYSDRYSFTSRYWRVLSTSAILAYILAIALALCYGVKTTLISAIPLICGILYSIAWLPKKFKYRRLKEIPFVKNLVVAFAWALTPALLPVYSVSFSMNAMTLIIIIFFFTLVFINSVVFDMRDTEGDTSSGVKTIPVIIGLPKTIKSLSGLNIFSGIIILPLSLSYLSMKLTYILVTGMIYANFYILFSNKKKMTNLLCDAVADGQFILFGSLLYIAE</sequence>
<comment type="subcellular location">
    <subcellularLocation>
        <location evidence="1">Cell membrane</location>
        <topology evidence="1">Multi-pass membrane protein</topology>
    </subcellularLocation>
</comment>
<proteinExistence type="predicted"/>
<feature type="transmembrane region" description="Helical" evidence="5">
    <location>
        <begin position="80"/>
        <end position="99"/>
    </location>
</feature>
<keyword evidence="3 5" id="KW-1133">Transmembrane helix</keyword>
<feature type="transmembrane region" description="Helical" evidence="5">
    <location>
        <begin position="190"/>
        <end position="209"/>
    </location>
</feature>
<feature type="transmembrane region" description="Helical" evidence="5">
    <location>
        <begin position="215"/>
        <end position="232"/>
    </location>
</feature>
<dbReference type="EMBL" id="FZMP01000129">
    <property type="protein sequence ID" value="SNQ60966.1"/>
    <property type="molecule type" value="Genomic_DNA"/>
</dbReference>
<dbReference type="AlphaFoldDB" id="A0A284VNV1"/>
<feature type="transmembrane region" description="Helical" evidence="5">
    <location>
        <begin position="139"/>
        <end position="161"/>
    </location>
</feature>
<evidence type="ECO:0000256" key="4">
    <source>
        <dbReference type="ARBA" id="ARBA00023136"/>
    </source>
</evidence>
<dbReference type="GO" id="GO:0005886">
    <property type="term" value="C:plasma membrane"/>
    <property type="evidence" value="ECO:0007669"/>
    <property type="project" value="UniProtKB-SubCell"/>
</dbReference>
<gene>
    <name evidence="6" type="ORF">MNV_2140001</name>
</gene>
<name>A0A284VNV1_9EURY</name>
<dbReference type="InterPro" id="IPR000537">
    <property type="entry name" value="UbiA_prenyltransferase"/>
</dbReference>
<keyword evidence="6" id="KW-0808">Transferase</keyword>
<dbReference type="Proteomes" id="UP000218615">
    <property type="component" value="Unassembled WGS sequence"/>
</dbReference>
<dbReference type="Pfam" id="PF01040">
    <property type="entry name" value="UbiA"/>
    <property type="match status" value="1"/>
</dbReference>
<organism evidence="6 7">
    <name type="scientific">Candidatus Methanoperedens nitratireducens</name>
    <dbReference type="NCBI Taxonomy" id="1392998"/>
    <lineage>
        <taxon>Archaea</taxon>
        <taxon>Methanobacteriati</taxon>
        <taxon>Methanobacteriota</taxon>
        <taxon>Stenosarchaea group</taxon>
        <taxon>Methanomicrobia</taxon>
        <taxon>Methanosarcinales</taxon>
        <taxon>ANME-2 cluster</taxon>
        <taxon>Candidatus Methanoperedentaceae</taxon>
        <taxon>Candidatus Methanoperedens</taxon>
    </lineage>
</organism>
<dbReference type="CDD" id="cd13967">
    <property type="entry name" value="PT_UbiA_5"/>
    <property type="match status" value="1"/>
</dbReference>